<reference evidence="3 4" key="1">
    <citation type="submission" date="2024-04" db="EMBL/GenBank/DDBJ databases">
        <authorList>
            <person name="Cremers G."/>
        </authorList>
    </citation>
    <scope>NUCLEOTIDE SEQUENCE [LARGE SCALE GENOMIC DNA]</scope>
    <source>
        <strain evidence="3">MeCH1-AG</strain>
    </source>
</reference>
<dbReference type="PROSITE" id="PS51257">
    <property type="entry name" value="PROKAR_LIPOPROTEIN"/>
    <property type="match status" value="1"/>
</dbReference>
<feature type="signal peptide" evidence="1">
    <location>
        <begin position="1"/>
        <end position="17"/>
    </location>
</feature>
<evidence type="ECO:0000259" key="2">
    <source>
        <dbReference type="Pfam" id="PF10030"/>
    </source>
</evidence>
<keyword evidence="4" id="KW-1185">Reference proteome</keyword>
<evidence type="ECO:0000313" key="3">
    <source>
        <dbReference type="EMBL" id="CAL1239593.1"/>
    </source>
</evidence>
<feature type="domain" description="DUF2272" evidence="2">
    <location>
        <begin position="113"/>
        <end position="256"/>
    </location>
</feature>
<dbReference type="Proteomes" id="UP001497493">
    <property type="component" value="Chromosome"/>
</dbReference>
<sequence length="259" mass="28775">MVCYKFLALLFCLVVLAGCSGAKKKTALPPPVAGRGPAVAPAGPAGTPAELSPIKRNILFLARREWDYFGRQTVVFDGDEESIPHVGKWEDDEEPYVYRVNWYWRAVGKPHLNGKDCSEPWSAAFISWIMKEAGVPEEQFMPADAHWHYLTRIMAEAGAPGSAFVPHSIDSYSPQLGDLICATRDSNDPPPDGFTLGSYLLEHTKLHCDIVVERDGQVLAVIGGNVRNSVSKTFITLNKDGLVQPNRRRPWFLVLENRL</sequence>
<dbReference type="InterPro" id="IPR019262">
    <property type="entry name" value="DUF2272"/>
</dbReference>
<evidence type="ECO:0000256" key="1">
    <source>
        <dbReference type="SAM" id="SignalP"/>
    </source>
</evidence>
<feature type="chain" id="PRO_5045196007" description="DUF2272 domain-containing protein" evidence="1">
    <location>
        <begin position="18"/>
        <end position="259"/>
    </location>
</feature>
<protein>
    <recommendedName>
        <fullName evidence="2">DUF2272 domain-containing protein</fullName>
    </recommendedName>
</protein>
<dbReference type="EMBL" id="OZ026884">
    <property type="protein sequence ID" value="CAL1239593.1"/>
    <property type="molecule type" value="Genomic_DNA"/>
</dbReference>
<keyword evidence="1" id="KW-0732">Signal</keyword>
<evidence type="ECO:0000313" key="4">
    <source>
        <dbReference type="Proteomes" id="UP001497493"/>
    </source>
</evidence>
<accession>A0ABM9NG77</accession>
<name>A0ABM9NG77_9GAMM</name>
<gene>
    <name evidence="3" type="ORF">MECH1_V1_0817</name>
</gene>
<proteinExistence type="predicted"/>
<dbReference type="RefSeq" id="WP_348759136.1">
    <property type="nucleotide sequence ID" value="NZ_OZ026884.1"/>
</dbReference>
<dbReference type="Pfam" id="PF10030">
    <property type="entry name" value="DUF2272"/>
    <property type="match status" value="1"/>
</dbReference>
<organism evidence="3 4">
    <name type="scientific">Candidatus Methylocalor cossyra</name>
    <dbReference type="NCBI Taxonomy" id="3108543"/>
    <lineage>
        <taxon>Bacteria</taxon>
        <taxon>Pseudomonadati</taxon>
        <taxon>Pseudomonadota</taxon>
        <taxon>Gammaproteobacteria</taxon>
        <taxon>Methylococcales</taxon>
        <taxon>Methylococcaceae</taxon>
        <taxon>Candidatus Methylocalor</taxon>
    </lineage>
</organism>